<evidence type="ECO:0000313" key="2">
    <source>
        <dbReference type="Proteomes" id="UP001374584"/>
    </source>
</evidence>
<gene>
    <name evidence="1" type="ORF">VNO80_06550</name>
</gene>
<keyword evidence="2" id="KW-1185">Reference proteome</keyword>
<proteinExistence type="predicted"/>
<dbReference type="Proteomes" id="UP001374584">
    <property type="component" value="Unassembled WGS sequence"/>
</dbReference>
<evidence type="ECO:0000313" key="1">
    <source>
        <dbReference type="EMBL" id="KAK7373152.1"/>
    </source>
</evidence>
<dbReference type="EMBL" id="JAYMYR010000003">
    <property type="protein sequence ID" value="KAK7373152.1"/>
    <property type="molecule type" value="Genomic_DNA"/>
</dbReference>
<accession>A0AAN9NHX8</accession>
<name>A0AAN9NHX8_PHACN</name>
<organism evidence="1 2">
    <name type="scientific">Phaseolus coccineus</name>
    <name type="common">Scarlet runner bean</name>
    <name type="synonym">Phaseolus multiflorus</name>
    <dbReference type="NCBI Taxonomy" id="3886"/>
    <lineage>
        <taxon>Eukaryota</taxon>
        <taxon>Viridiplantae</taxon>
        <taxon>Streptophyta</taxon>
        <taxon>Embryophyta</taxon>
        <taxon>Tracheophyta</taxon>
        <taxon>Spermatophyta</taxon>
        <taxon>Magnoliopsida</taxon>
        <taxon>eudicotyledons</taxon>
        <taxon>Gunneridae</taxon>
        <taxon>Pentapetalae</taxon>
        <taxon>rosids</taxon>
        <taxon>fabids</taxon>
        <taxon>Fabales</taxon>
        <taxon>Fabaceae</taxon>
        <taxon>Papilionoideae</taxon>
        <taxon>50 kb inversion clade</taxon>
        <taxon>NPAAA clade</taxon>
        <taxon>indigoferoid/millettioid clade</taxon>
        <taxon>Phaseoleae</taxon>
        <taxon>Phaseolus</taxon>
    </lineage>
</organism>
<dbReference type="AlphaFoldDB" id="A0AAN9NHX8"/>
<comment type="caution">
    <text evidence="1">The sequence shown here is derived from an EMBL/GenBank/DDBJ whole genome shotgun (WGS) entry which is preliminary data.</text>
</comment>
<reference evidence="1 2" key="1">
    <citation type="submission" date="2024-01" db="EMBL/GenBank/DDBJ databases">
        <title>The genomes of 5 underutilized Papilionoideae crops provide insights into root nodulation and disease resistanc.</title>
        <authorList>
            <person name="Jiang F."/>
        </authorList>
    </citation>
    <scope>NUCLEOTIDE SEQUENCE [LARGE SCALE GENOMIC DNA]</scope>
    <source>
        <strain evidence="1">JINMINGXINNONG_FW02</strain>
        <tissue evidence="1">Leaves</tissue>
    </source>
</reference>
<sequence length="83" mass="9239">MGTHFLTSKEAIVAPRLSQVTRWCSCIGGGVSFYGICFHVGNLIQGKPSNKNSKEKEKTERKVDDKTNLKALKPNQVGELVRY</sequence>
<protein>
    <submittedName>
        <fullName evidence="1">Uncharacterized protein</fullName>
    </submittedName>
</protein>